<dbReference type="InterPro" id="IPR013525">
    <property type="entry name" value="ABC2_TM"/>
</dbReference>
<evidence type="ECO:0000256" key="3">
    <source>
        <dbReference type="ARBA" id="ARBA00022448"/>
    </source>
</evidence>
<comment type="caution">
    <text evidence="10">The sequence shown here is derived from an EMBL/GenBank/DDBJ whole genome shotgun (WGS) entry which is preliminary data.</text>
</comment>
<feature type="domain" description="ABC transmembrane type-2" evidence="9">
    <location>
        <begin position="153"/>
        <end position="376"/>
    </location>
</feature>
<dbReference type="RefSeq" id="WP_191140503.1">
    <property type="nucleotide sequence ID" value="NZ_JACXAG020000006.1"/>
</dbReference>
<gene>
    <name evidence="10" type="ORF">IC620_09565</name>
</gene>
<feature type="transmembrane region" description="Helical" evidence="8">
    <location>
        <begin position="20"/>
        <end position="38"/>
    </location>
</feature>
<evidence type="ECO:0000313" key="11">
    <source>
        <dbReference type="Proteomes" id="UP000661691"/>
    </source>
</evidence>
<dbReference type="PANTHER" id="PTHR30294">
    <property type="entry name" value="MEMBRANE COMPONENT OF ABC TRANSPORTER YHHJ-RELATED"/>
    <property type="match status" value="1"/>
</dbReference>
<feature type="transmembrane region" description="Helical" evidence="8">
    <location>
        <begin position="188"/>
        <end position="208"/>
    </location>
</feature>
<dbReference type="Gene3D" id="3.40.1710.10">
    <property type="entry name" value="abc type-2 transporter like domain"/>
    <property type="match status" value="1"/>
</dbReference>
<name>A0A926RXK3_9BACL</name>
<organism evidence="10 11">
    <name type="scientific">Polycladospora coralii</name>
    <dbReference type="NCBI Taxonomy" id="2771432"/>
    <lineage>
        <taxon>Bacteria</taxon>
        <taxon>Bacillati</taxon>
        <taxon>Bacillota</taxon>
        <taxon>Bacilli</taxon>
        <taxon>Bacillales</taxon>
        <taxon>Thermoactinomycetaceae</taxon>
        <taxon>Polycladospora</taxon>
    </lineage>
</organism>
<accession>A0A926RXK3</accession>
<evidence type="ECO:0000256" key="2">
    <source>
        <dbReference type="ARBA" id="ARBA00007783"/>
    </source>
</evidence>
<evidence type="ECO:0000313" key="10">
    <source>
        <dbReference type="EMBL" id="MBD1372601.1"/>
    </source>
</evidence>
<dbReference type="PROSITE" id="PS51012">
    <property type="entry name" value="ABC_TM2"/>
    <property type="match status" value="1"/>
</dbReference>
<dbReference type="Proteomes" id="UP000661691">
    <property type="component" value="Unassembled WGS sequence"/>
</dbReference>
<feature type="transmembrane region" description="Helical" evidence="8">
    <location>
        <begin position="229"/>
        <end position="251"/>
    </location>
</feature>
<evidence type="ECO:0000259" key="9">
    <source>
        <dbReference type="PROSITE" id="PS51012"/>
    </source>
</evidence>
<protein>
    <submittedName>
        <fullName evidence="10">ABC transporter permease</fullName>
    </submittedName>
</protein>
<dbReference type="GO" id="GO:0140359">
    <property type="term" value="F:ABC-type transporter activity"/>
    <property type="evidence" value="ECO:0007669"/>
    <property type="project" value="InterPro"/>
</dbReference>
<evidence type="ECO:0000256" key="6">
    <source>
        <dbReference type="ARBA" id="ARBA00022989"/>
    </source>
</evidence>
<dbReference type="InterPro" id="IPR047817">
    <property type="entry name" value="ABC2_TM_bact-type"/>
</dbReference>
<comment type="subcellular location">
    <subcellularLocation>
        <location evidence="1">Cell membrane</location>
        <topology evidence="1">Multi-pass membrane protein</topology>
    </subcellularLocation>
</comment>
<feature type="transmembrane region" description="Helical" evidence="8">
    <location>
        <begin position="351"/>
        <end position="373"/>
    </location>
</feature>
<dbReference type="GO" id="GO:0005886">
    <property type="term" value="C:plasma membrane"/>
    <property type="evidence" value="ECO:0007669"/>
    <property type="project" value="UniProtKB-SubCell"/>
</dbReference>
<keyword evidence="4" id="KW-1003">Cell membrane</keyword>
<evidence type="ECO:0000256" key="4">
    <source>
        <dbReference type="ARBA" id="ARBA00022475"/>
    </source>
</evidence>
<reference evidence="11" key="1">
    <citation type="submission" date="2022-10" db="EMBL/GenBank/DDBJ databases">
        <title>A novel bacterium of genus Hazenella, isolated from South China Sea.</title>
        <authorList>
            <person name="Huang H."/>
            <person name="Mo K."/>
            <person name="Hu Y."/>
        </authorList>
    </citation>
    <scope>NUCLEOTIDE SEQUENCE [LARGE SCALE GENOMIC DNA]</scope>
    <source>
        <strain evidence="11">IB182357</strain>
    </source>
</reference>
<keyword evidence="5 8" id="KW-0812">Transmembrane</keyword>
<evidence type="ECO:0000256" key="5">
    <source>
        <dbReference type="ARBA" id="ARBA00022692"/>
    </source>
</evidence>
<dbReference type="PANTHER" id="PTHR30294:SF38">
    <property type="entry name" value="TRANSPORT PERMEASE PROTEIN"/>
    <property type="match status" value="1"/>
</dbReference>
<dbReference type="AlphaFoldDB" id="A0A926RXK3"/>
<feature type="transmembrane region" description="Helical" evidence="8">
    <location>
        <begin position="263"/>
        <end position="286"/>
    </location>
</feature>
<dbReference type="EMBL" id="JACXAH010000012">
    <property type="protein sequence ID" value="MBD1372601.1"/>
    <property type="molecule type" value="Genomic_DNA"/>
</dbReference>
<keyword evidence="6 8" id="KW-1133">Transmembrane helix</keyword>
<keyword evidence="3" id="KW-0813">Transport</keyword>
<keyword evidence="11" id="KW-1185">Reference proteome</keyword>
<keyword evidence="7 8" id="KW-0472">Membrane</keyword>
<proteinExistence type="inferred from homology"/>
<feature type="transmembrane region" description="Helical" evidence="8">
    <location>
        <begin position="293"/>
        <end position="315"/>
    </location>
</feature>
<evidence type="ECO:0000256" key="8">
    <source>
        <dbReference type="SAM" id="Phobius"/>
    </source>
</evidence>
<sequence length="382" mass="42683">MIATLIKKELIRLLKDKGTVFWLILLPIFFIFIFGLIFQDRDYSFEVHYTDLDQSVASKQFIQSVSGIKGIDLKAETEIEDSKERIETGKIRTYFVIPQGFESDLKDEKSIKIDFFYDGTQNAGQVVEPVRAVLNSVVATYQDKKIEGFVKAQFPQDEALAKQVLTAPIELQMNEIQVKKVNTITTIIPGYTVMFSFFSIIILAQVFLKEHESGMLSRLLSTPMKRTQYLIGMWIPFVGMVLVQIAVLFGFGYLVYDLKLGDIPAIIVLSIALSFAVNALGLLITFLSKNENIAIAATQVIALGGAALGGLWFPIDLMPETVQKIAVFVPQYWAQKGYVDIFSRGAQLGDIIPSVIVLLSLAVVCFVGALASYKYYLKDAKH</sequence>
<comment type="similarity">
    <text evidence="2">Belongs to the ABC-2 integral membrane protein family.</text>
</comment>
<evidence type="ECO:0000256" key="7">
    <source>
        <dbReference type="ARBA" id="ARBA00023136"/>
    </source>
</evidence>
<dbReference type="InterPro" id="IPR051449">
    <property type="entry name" value="ABC-2_transporter_component"/>
</dbReference>
<evidence type="ECO:0000256" key="1">
    <source>
        <dbReference type="ARBA" id="ARBA00004651"/>
    </source>
</evidence>
<dbReference type="Pfam" id="PF12698">
    <property type="entry name" value="ABC2_membrane_3"/>
    <property type="match status" value="1"/>
</dbReference>